<evidence type="ECO:0000256" key="1">
    <source>
        <dbReference type="SAM" id="Phobius"/>
    </source>
</evidence>
<feature type="transmembrane region" description="Helical" evidence="1">
    <location>
        <begin position="95"/>
        <end position="122"/>
    </location>
</feature>
<dbReference type="GeneID" id="74186931"/>
<name>A0ABX2LJX5_9STAP</name>
<keyword evidence="1" id="KW-1133">Transmembrane helix</keyword>
<evidence type="ECO:0000313" key="2">
    <source>
        <dbReference type="EMBL" id="NUI82586.1"/>
    </source>
</evidence>
<accession>A0ABX2LJX5</accession>
<proteinExistence type="predicted"/>
<evidence type="ECO:0000313" key="3">
    <source>
        <dbReference type="Proteomes" id="UP000610527"/>
    </source>
</evidence>
<dbReference type="RefSeq" id="WP_053030620.1">
    <property type="nucleotide sequence ID" value="NZ_CUEE01000008.1"/>
</dbReference>
<keyword evidence="3" id="KW-1185">Reference proteome</keyword>
<keyword evidence="1" id="KW-0812">Transmembrane</keyword>
<keyword evidence="1" id="KW-0472">Membrane</keyword>
<gene>
    <name evidence="2" type="ORF">HUN84_07455</name>
</gene>
<dbReference type="Proteomes" id="UP000610527">
    <property type="component" value="Unassembled WGS sequence"/>
</dbReference>
<feature type="transmembrane region" description="Helical" evidence="1">
    <location>
        <begin position="6"/>
        <end position="33"/>
    </location>
</feature>
<sequence length="135" mass="15086">MLHKYWLPLTIATILISLLSIKGFPIAFGALYLPILFKIIKLQLNLSNGLIENISAQPFIKSNQTGVFISVLCCILITGILMYSLNDFYAQLTGFIGFLIQLSPFTLIISVVLYILSALAVIKAVKVKYEYSEHE</sequence>
<protein>
    <submittedName>
        <fullName evidence="2">Uncharacterized protein</fullName>
    </submittedName>
</protein>
<reference evidence="2 3" key="1">
    <citation type="submission" date="2020-06" db="EMBL/GenBank/DDBJ databases">
        <title>Staphylococcus borealis sp. nov. -A novel member of the Staphylococcaceae family isolated from skin and blood in humans.</title>
        <authorList>
            <person name="Pain M."/>
            <person name="Wolden R."/>
            <person name="Jaen-Luchoro D."/>
            <person name="Salva-Serra F."/>
            <person name="Iglesias B.P."/>
            <person name="Karlsson R."/>
            <person name="Klingenberg C."/>
            <person name="Cavanagh J.P."/>
        </authorList>
    </citation>
    <scope>NUCLEOTIDE SEQUENCE [LARGE SCALE GENOMIC DNA]</scope>
    <source>
        <strain evidence="2 3">58-22</strain>
    </source>
</reference>
<dbReference type="EMBL" id="JABVEG010000003">
    <property type="protein sequence ID" value="NUI82586.1"/>
    <property type="molecule type" value="Genomic_DNA"/>
</dbReference>
<comment type="caution">
    <text evidence="2">The sequence shown here is derived from an EMBL/GenBank/DDBJ whole genome shotgun (WGS) entry which is preliminary data.</text>
</comment>
<feature type="transmembrane region" description="Helical" evidence="1">
    <location>
        <begin position="65"/>
        <end position="83"/>
    </location>
</feature>
<organism evidence="2 3">
    <name type="scientific">Staphylococcus borealis</name>
    <dbReference type="NCBI Taxonomy" id="2742203"/>
    <lineage>
        <taxon>Bacteria</taxon>
        <taxon>Bacillati</taxon>
        <taxon>Bacillota</taxon>
        <taxon>Bacilli</taxon>
        <taxon>Bacillales</taxon>
        <taxon>Staphylococcaceae</taxon>
        <taxon>Staphylococcus</taxon>
    </lineage>
</organism>